<sequence length="230" mass="25640">MTNSSSESHSLQDERGSDSVSEHLNAVDLGNHGQAAQRPYQGSCFQEESLNEVHKARIGRRKEVEGKVKWISQSRWEDEQRSLKEQEGRGTFAFLLDDSQRSSKIIISSPALIAVVQRMIPPAQLESCSDGVAIEEPFSQLLHSINDMRSDMISCHADVKDLEDFTALELFLYERQPQYKSARNALNTRLGAMTSLKKSERSSSPIWKRSLVGLVDKGISAPSCRCADGV</sequence>
<keyword evidence="3" id="KW-1185">Reference proteome</keyword>
<accession>A0A6A6HNH8</accession>
<dbReference type="AlphaFoldDB" id="A0A6A6HNH8"/>
<organism evidence="2 3">
    <name type="scientific">Viridothelium virens</name>
    <name type="common">Speckled blister lichen</name>
    <name type="synonym">Trypethelium virens</name>
    <dbReference type="NCBI Taxonomy" id="1048519"/>
    <lineage>
        <taxon>Eukaryota</taxon>
        <taxon>Fungi</taxon>
        <taxon>Dikarya</taxon>
        <taxon>Ascomycota</taxon>
        <taxon>Pezizomycotina</taxon>
        <taxon>Dothideomycetes</taxon>
        <taxon>Dothideomycetes incertae sedis</taxon>
        <taxon>Trypetheliales</taxon>
        <taxon>Trypetheliaceae</taxon>
        <taxon>Viridothelium</taxon>
    </lineage>
</organism>
<proteinExistence type="predicted"/>
<evidence type="ECO:0000256" key="1">
    <source>
        <dbReference type="SAM" id="MobiDB-lite"/>
    </source>
</evidence>
<name>A0A6A6HNH8_VIRVR</name>
<evidence type="ECO:0000313" key="2">
    <source>
        <dbReference type="EMBL" id="KAF2239551.1"/>
    </source>
</evidence>
<evidence type="ECO:0000313" key="3">
    <source>
        <dbReference type="Proteomes" id="UP000800092"/>
    </source>
</evidence>
<dbReference type="Proteomes" id="UP000800092">
    <property type="component" value="Unassembled WGS sequence"/>
</dbReference>
<gene>
    <name evidence="2" type="ORF">EV356DRAFT_499723</name>
</gene>
<dbReference type="EMBL" id="ML991772">
    <property type="protein sequence ID" value="KAF2239551.1"/>
    <property type="molecule type" value="Genomic_DNA"/>
</dbReference>
<reference evidence="2" key="1">
    <citation type="journal article" date="2020" name="Stud. Mycol.">
        <title>101 Dothideomycetes genomes: a test case for predicting lifestyles and emergence of pathogens.</title>
        <authorList>
            <person name="Haridas S."/>
            <person name="Albert R."/>
            <person name="Binder M."/>
            <person name="Bloem J."/>
            <person name="Labutti K."/>
            <person name="Salamov A."/>
            <person name="Andreopoulos B."/>
            <person name="Baker S."/>
            <person name="Barry K."/>
            <person name="Bills G."/>
            <person name="Bluhm B."/>
            <person name="Cannon C."/>
            <person name="Castanera R."/>
            <person name="Culley D."/>
            <person name="Daum C."/>
            <person name="Ezra D."/>
            <person name="Gonzalez J."/>
            <person name="Henrissat B."/>
            <person name="Kuo A."/>
            <person name="Liang C."/>
            <person name="Lipzen A."/>
            <person name="Lutzoni F."/>
            <person name="Magnuson J."/>
            <person name="Mondo S."/>
            <person name="Nolan M."/>
            <person name="Ohm R."/>
            <person name="Pangilinan J."/>
            <person name="Park H.-J."/>
            <person name="Ramirez L."/>
            <person name="Alfaro M."/>
            <person name="Sun H."/>
            <person name="Tritt A."/>
            <person name="Yoshinaga Y."/>
            <person name="Zwiers L.-H."/>
            <person name="Turgeon B."/>
            <person name="Goodwin S."/>
            <person name="Spatafora J."/>
            <person name="Crous P."/>
            <person name="Grigoriev I."/>
        </authorList>
    </citation>
    <scope>NUCLEOTIDE SEQUENCE</scope>
    <source>
        <strain evidence="2">Tuck. ex Michener</strain>
    </source>
</reference>
<protein>
    <submittedName>
        <fullName evidence="2">Uncharacterized protein</fullName>
    </submittedName>
</protein>
<feature type="compositionally biased region" description="Basic and acidic residues" evidence="1">
    <location>
        <begin position="10"/>
        <end position="21"/>
    </location>
</feature>
<feature type="region of interest" description="Disordered" evidence="1">
    <location>
        <begin position="1"/>
        <end position="42"/>
    </location>
</feature>